<evidence type="ECO:0000256" key="3">
    <source>
        <dbReference type="ARBA" id="ARBA00011209"/>
    </source>
</evidence>
<comment type="similarity">
    <text evidence="2 13">Belongs to the class-II aminoacyl-tRNA synthetase family. Phe-tRNA synthetase alpha subunit type 1 subfamily.</text>
</comment>
<evidence type="ECO:0000259" key="14">
    <source>
        <dbReference type="PROSITE" id="PS50862"/>
    </source>
</evidence>
<keyword evidence="7 13" id="KW-0547">Nucleotide-binding</keyword>
<dbReference type="HAMAP" id="MF_00281">
    <property type="entry name" value="Phe_tRNA_synth_alpha1"/>
    <property type="match status" value="1"/>
</dbReference>
<dbReference type="GO" id="GO:0000049">
    <property type="term" value="F:tRNA binding"/>
    <property type="evidence" value="ECO:0007669"/>
    <property type="project" value="InterPro"/>
</dbReference>
<dbReference type="CDD" id="cd00496">
    <property type="entry name" value="PheRS_alpha_core"/>
    <property type="match status" value="1"/>
</dbReference>
<dbReference type="GO" id="GO:0005524">
    <property type="term" value="F:ATP binding"/>
    <property type="evidence" value="ECO:0007669"/>
    <property type="project" value="UniProtKB-UniRule"/>
</dbReference>
<comment type="cofactor">
    <cofactor evidence="13">
        <name>Mg(2+)</name>
        <dbReference type="ChEBI" id="CHEBI:18420"/>
    </cofactor>
    <text evidence="13">Binds 2 magnesium ions per tetramer.</text>
</comment>
<dbReference type="SUPFAM" id="SSF55681">
    <property type="entry name" value="Class II aaRS and biotin synthetases"/>
    <property type="match status" value="1"/>
</dbReference>
<dbReference type="InterPro" id="IPR045864">
    <property type="entry name" value="aa-tRNA-synth_II/BPL/LPL"/>
</dbReference>
<keyword evidence="8 13" id="KW-0067">ATP-binding</keyword>
<dbReference type="GO" id="GO:0005737">
    <property type="term" value="C:cytoplasm"/>
    <property type="evidence" value="ECO:0007669"/>
    <property type="project" value="UniProtKB-SubCell"/>
</dbReference>
<dbReference type="PROSITE" id="PS50862">
    <property type="entry name" value="AA_TRNA_LIGASE_II"/>
    <property type="match status" value="1"/>
</dbReference>
<evidence type="ECO:0000256" key="9">
    <source>
        <dbReference type="ARBA" id="ARBA00022842"/>
    </source>
</evidence>
<evidence type="ECO:0000256" key="5">
    <source>
        <dbReference type="ARBA" id="ARBA00022598"/>
    </source>
</evidence>
<feature type="binding site" evidence="13">
    <location>
        <position position="256"/>
    </location>
    <ligand>
        <name>Mg(2+)</name>
        <dbReference type="ChEBI" id="CHEBI:18420"/>
        <note>shared with beta subunit</note>
    </ligand>
</feature>
<comment type="caution">
    <text evidence="15">The sequence shown here is derived from an EMBL/GenBank/DDBJ whole genome shotgun (WGS) entry which is preliminary data.</text>
</comment>
<dbReference type="RefSeq" id="WP_148976418.1">
    <property type="nucleotide sequence ID" value="NZ_JBNIKT010000013.1"/>
</dbReference>
<evidence type="ECO:0000256" key="6">
    <source>
        <dbReference type="ARBA" id="ARBA00022723"/>
    </source>
</evidence>
<dbReference type="PANTHER" id="PTHR11538:SF41">
    <property type="entry name" value="PHENYLALANINE--TRNA LIGASE, MITOCHONDRIAL"/>
    <property type="match status" value="1"/>
</dbReference>
<keyword evidence="10 13" id="KW-0648">Protein biosynthesis</keyword>
<dbReference type="GO" id="GO:0140096">
    <property type="term" value="F:catalytic activity, acting on a protein"/>
    <property type="evidence" value="ECO:0007669"/>
    <property type="project" value="UniProtKB-ARBA"/>
</dbReference>
<dbReference type="GO" id="GO:0000287">
    <property type="term" value="F:magnesium ion binding"/>
    <property type="evidence" value="ECO:0007669"/>
    <property type="project" value="UniProtKB-UniRule"/>
</dbReference>
<dbReference type="AlphaFoldDB" id="A0A5D4R223"/>
<dbReference type="EMBL" id="VTER01000011">
    <property type="protein sequence ID" value="TYS45435.1"/>
    <property type="molecule type" value="Genomic_DNA"/>
</dbReference>
<keyword evidence="11 13" id="KW-0030">Aminoacyl-tRNA synthetase</keyword>
<dbReference type="InterPro" id="IPR010978">
    <property type="entry name" value="tRNA-bd_arm"/>
</dbReference>
<dbReference type="GO" id="GO:0006432">
    <property type="term" value="P:phenylalanyl-tRNA aminoacylation"/>
    <property type="evidence" value="ECO:0007669"/>
    <property type="project" value="UniProtKB-UniRule"/>
</dbReference>
<evidence type="ECO:0000313" key="16">
    <source>
        <dbReference type="Proteomes" id="UP000322139"/>
    </source>
</evidence>
<comment type="subcellular location">
    <subcellularLocation>
        <location evidence="1 13">Cytoplasm</location>
    </subcellularLocation>
</comment>
<organism evidence="15 16">
    <name type="scientific">Bacillus infantis</name>
    <dbReference type="NCBI Taxonomy" id="324767"/>
    <lineage>
        <taxon>Bacteria</taxon>
        <taxon>Bacillati</taxon>
        <taxon>Bacillota</taxon>
        <taxon>Bacilli</taxon>
        <taxon>Bacillales</taxon>
        <taxon>Bacillaceae</taxon>
        <taxon>Bacillus</taxon>
    </lineage>
</organism>
<evidence type="ECO:0000256" key="12">
    <source>
        <dbReference type="ARBA" id="ARBA00049255"/>
    </source>
</evidence>
<dbReference type="InterPro" id="IPR022911">
    <property type="entry name" value="Phe_tRNA_ligase_alpha1_bac"/>
</dbReference>
<name>A0A5D4R223_9BACI</name>
<accession>A0A5D4R223</accession>
<evidence type="ECO:0000256" key="4">
    <source>
        <dbReference type="ARBA" id="ARBA00022490"/>
    </source>
</evidence>
<comment type="catalytic activity">
    <reaction evidence="12 13">
        <text>tRNA(Phe) + L-phenylalanine + ATP = L-phenylalanyl-tRNA(Phe) + AMP + diphosphate + H(+)</text>
        <dbReference type="Rhea" id="RHEA:19413"/>
        <dbReference type="Rhea" id="RHEA-COMP:9668"/>
        <dbReference type="Rhea" id="RHEA-COMP:9699"/>
        <dbReference type="ChEBI" id="CHEBI:15378"/>
        <dbReference type="ChEBI" id="CHEBI:30616"/>
        <dbReference type="ChEBI" id="CHEBI:33019"/>
        <dbReference type="ChEBI" id="CHEBI:58095"/>
        <dbReference type="ChEBI" id="CHEBI:78442"/>
        <dbReference type="ChEBI" id="CHEBI:78531"/>
        <dbReference type="ChEBI" id="CHEBI:456215"/>
        <dbReference type="EC" id="6.1.1.20"/>
    </reaction>
</comment>
<gene>
    <name evidence="13 15" type="primary">pheS</name>
    <name evidence="15" type="ORF">FZD51_20275</name>
</gene>
<comment type="subunit">
    <text evidence="3 13">Tetramer of two alpha and two beta subunits.</text>
</comment>
<evidence type="ECO:0000256" key="1">
    <source>
        <dbReference type="ARBA" id="ARBA00004496"/>
    </source>
</evidence>
<evidence type="ECO:0000256" key="13">
    <source>
        <dbReference type="HAMAP-Rule" id="MF_00281"/>
    </source>
</evidence>
<dbReference type="InterPro" id="IPR006195">
    <property type="entry name" value="aa-tRNA-synth_II"/>
</dbReference>
<sequence length="345" mass="38589">MQDRLKELQQEALNAVEKAENLKELNDIRVSYLGKKGPITEVLKGMGKLSAEERPKMGALANEVRDSISSAIEEKQVKLERAAVEQKLAEETIDITLPGSPVRTGTHHALTKIVEEIEDLFIGMGYSVAEGYEVESDYYNFEALNLPKGHPARDMQDSFYITEETLLRTHTSPVQARTMEANEGKGPVKIICPGKVYRRDNDDATHSHQFMQIEGLVVAEGISMADLKGTLEVFAKKMFGEEREIRLRPSFFPFTEPSVEVDISCKICGGKGCSVCKGTGWIEVLGAGMVHPHVLEMAGYDPKKYTGFAFGMGVERIAMLKYGIDDIRHFYTNDIRFLKQFSVQE</sequence>
<dbReference type="Proteomes" id="UP000322139">
    <property type="component" value="Unassembled WGS sequence"/>
</dbReference>
<dbReference type="InterPro" id="IPR002319">
    <property type="entry name" value="Phenylalanyl-tRNA_Synthase"/>
</dbReference>
<dbReference type="FunFam" id="3.30.930.10:FF:000003">
    <property type="entry name" value="Phenylalanine--tRNA ligase alpha subunit"/>
    <property type="match status" value="1"/>
</dbReference>
<dbReference type="SUPFAM" id="SSF46589">
    <property type="entry name" value="tRNA-binding arm"/>
    <property type="match status" value="1"/>
</dbReference>
<feature type="domain" description="Aminoacyl-transfer RNA synthetases class-II family profile" evidence="14">
    <location>
        <begin position="111"/>
        <end position="320"/>
    </location>
</feature>
<evidence type="ECO:0000256" key="8">
    <source>
        <dbReference type="ARBA" id="ARBA00022840"/>
    </source>
</evidence>
<dbReference type="GO" id="GO:0004826">
    <property type="term" value="F:phenylalanine-tRNA ligase activity"/>
    <property type="evidence" value="ECO:0007669"/>
    <property type="project" value="UniProtKB-UniRule"/>
</dbReference>
<protein>
    <recommendedName>
        <fullName evidence="13">Phenylalanine--tRNA ligase alpha subunit</fullName>
        <ecNumber evidence="13">6.1.1.20</ecNumber>
    </recommendedName>
    <alternativeName>
        <fullName evidence="13">Phenylalanyl-tRNA synthetase alpha subunit</fullName>
        <shortName evidence="13">PheRS</shortName>
    </alternativeName>
</protein>
<evidence type="ECO:0000256" key="11">
    <source>
        <dbReference type="ARBA" id="ARBA00023146"/>
    </source>
</evidence>
<reference evidence="15 16" key="1">
    <citation type="submission" date="2019-08" db="EMBL/GenBank/DDBJ databases">
        <title>Bacillus genomes from the desert of Cuatro Cienegas, Coahuila.</title>
        <authorList>
            <person name="Olmedo-Alvarez G."/>
        </authorList>
    </citation>
    <scope>NUCLEOTIDE SEQUENCE [LARGE SCALE GENOMIC DNA]</scope>
    <source>
        <strain evidence="15 16">CH446_14T</strain>
    </source>
</reference>
<keyword evidence="5 13" id="KW-0436">Ligase</keyword>
<dbReference type="PANTHER" id="PTHR11538">
    <property type="entry name" value="PHENYLALANYL-TRNA SYNTHETASE"/>
    <property type="match status" value="1"/>
</dbReference>
<evidence type="ECO:0000256" key="2">
    <source>
        <dbReference type="ARBA" id="ARBA00010207"/>
    </source>
</evidence>
<dbReference type="InterPro" id="IPR004188">
    <property type="entry name" value="Phe-tRNA_ligase_II_N"/>
</dbReference>
<keyword evidence="4 13" id="KW-0963">Cytoplasm</keyword>
<dbReference type="EC" id="6.1.1.20" evidence="13"/>
<proteinExistence type="inferred from homology"/>
<dbReference type="GO" id="GO:0016740">
    <property type="term" value="F:transferase activity"/>
    <property type="evidence" value="ECO:0007669"/>
    <property type="project" value="UniProtKB-ARBA"/>
</dbReference>
<keyword evidence="6 13" id="KW-0479">Metal-binding</keyword>
<dbReference type="NCBIfam" id="TIGR00468">
    <property type="entry name" value="pheS"/>
    <property type="match status" value="1"/>
</dbReference>
<dbReference type="Pfam" id="PF01409">
    <property type="entry name" value="tRNA-synt_2d"/>
    <property type="match status" value="1"/>
</dbReference>
<evidence type="ECO:0000256" key="7">
    <source>
        <dbReference type="ARBA" id="ARBA00022741"/>
    </source>
</evidence>
<evidence type="ECO:0000256" key="10">
    <source>
        <dbReference type="ARBA" id="ARBA00022917"/>
    </source>
</evidence>
<dbReference type="Gene3D" id="3.30.930.10">
    <property type="entry name" value="Bira Bifunctional Protein, Domain 2"/>
    <property type="match status" value="1"/>
</dbReference>
<dbReference type="Pfam" id="PF02912">
    <property type="entry name" value="Phe_tRNA-synt_N"/>
    <property type="match status" value="1"/>
</dbReference>
<dbReference type="InterPro" id="IPR004529">
    <property type="entry name" value="Phe-tRNA-synth_IIc_asu"/>
</dbReference>
<keyword evidence="9 13" id="KW-0460">Magnesium</keyword>
<evidence type="ECO:0000313" key="15">
    <source>
        <dbReference type="EMBL" id="TYS45435.1"/>
    </source>
</evidence>